<keyword evidence="2 5" id="KW-0479">Metal-binding</keyword>
<proteinExistence type="predicted"/>
<feature type="binding site" evidence="5">
    <location>
        <position position="73"/>
    </location>
    <ligand>
        <name>[4Fe-4S] cluster</name>
        <dbReference type="ChEBI" id="CHEBI:49883"/>
        <note>4Fe-4S-S-AdoMet</note>
    </ligand>
</feature>
<comment type="caution">
    <text evidence="7">The sequence shown here is derived from an EMBL/GenBank/DDBJ whole genome shotgun (WGS) entry which is preliminary data.</text>
</comment>
<dbReference type="SFLD" id="SFLDS00029">
    <property type="entry name" value="Radical_SAM"/>
    <property type="match status" value="1"/>
</dbReference>
<gene>
    <name evidence="7" type="ORF">IAA63_10060</name>
</gene>
<dbReference type="GO" id="GO:0046872">
    <property type="term" value="F:metal ion binding"/>
    <property type="evidence" value="ECO:0007669"/>
    <property type="project" value="UniProtKB-KW"/>
</dbReference>
<evidence type="ECO:0000313" key="8">
    <source>
        <dbReference type="Proteomes" id="UP000886723"/>
    </source>
</evidence>
<dbReference type="InterPro" id="IPR040085">
    <property type="entry name" value="MJ0674-like"/>
</dbReference>
<dbReference type="PANTHER" id="PTHR43075">
    <property type="entry name" value="FORMATE LYASE ACTIVATING ENZYME, PUTATIVE (AFU_ORTHOLOGUE AFUA_2G15630)-RELATED"/>
    <property type="match status" value="1"/>
</dbReference>
<organism evidence="7 8">
    <name type="scientific">Candidatus Pullilachnospira stercoravium</name>
    <dbReference type="NCBI Taxonomy" id="2840913"/>
    <lineage>
        <taxon>Bacteria</taxon>
        <taxon>Bacillati</taxon>
        <taxon>Bacillota</taxon>
        <taxon>Clostridia</taxon>
        <taxon>Lachnospirales</taxon>
        <taxon>Lachnospiraceae</taxon>
        <taxon>Lachnospiraceae incertae sedis</taxon>
        <taxon>Candidatus Pullilachnospira</taxon>
    </lineage>
</organism>
<evidence type="ECO:0000256" key="4">
    <source>
        <dbReference type="ARBA" id="ARBA00023014"/>
    </source>
</evidence>
<evidence type="ECO:0000259" key="6">
    <source>
        <dbReference type="Pfam" id="PF04055"/>
    </source>
</evidence>
<dbReference type="EMBL" id="DVON01000209">
    <property type="protein sequence ID" value="HIV13466.1"/>
    <property type="molecule type" value="Genomic_DNA"/>
</dbReference>
<dbReference type="InterPro" id="IPR016431">
    <property type="entry name" value="Pyrv-formate_lyase-activ_prd"/>
</dbReference>
<dbReference type="InterPro" id="IPR007197">
    <property type="entry name" value="rSAM"/>
</dbReference>
<evidence type="ECO:0000256" key="3">
    <source>
        <dbReference type="ARBA" id="ARBA00023004"/>
    </source>
</evidence>
<dbReference type="Pfam" id="PF04055">
    <property type="entry name" value="Radical_SAM"/>
    <property type="match status" value="1"/>
</dbReference>
<feature type="domain" description="Radical SAM core" evidence="6">
    <location>
        <begin position="62"/>
        <end position="223"/>
    </location>
</feature>
<sequence>MTKEQRALLESCTLCPRRCRVNRLAGERGYCGMTAEVMGARAALHMWEEPCISGARGSGAVFFSGCSLGCVFCQNRPIAAGEVAKPVPLSRLTEIFLELQEQGAANINLVTAGHFAPQTAGALTEAKKRGLRIPVVYNSSGYESKKALETLGDLVDVWLPDFKYMDPGLAKKYSHAEDYPRMACRAVDWMVRRAGLCEFDEEGYVQKGVIVRHLILPGHTKDSMAVLKYLHERYGDSIYISIMNQYTPLPQVEAYPELARRVTKREYEKVLDYALELGISNGFFQEGETARESFIPLFDYEGL</sequence>
<dbReference type="Proteomes" id="UP000886723">
    <property type="component" value="Unassembled WGS sequence"/>
</dbReference>
<evidence type="ECO:0000256" key="5">
    <source>
        <dbReference type="PIRSR" id="PIRSR004869-50"/>
    </source>
</evidence>
<name>A0A9D1T6Q2_9FIRM</name>
<dbReference type="AlphaFoldDB" id="A0A9D1T6Q2"/>
<dbReference type="InterPro" id="IPR058240">
    <property type="entry name" value="rSAM_sf"/>
</dbReference>
<feature type="binding site" evidence="5">
    <location>
        <position position="70"/>
    </location>
    <ligand>
        <name>[4Fe-4S] cluster</name>
        <dbReference type="ChEBI" id="CHEBI:49883"/>
        <note>4Fe-4S-S-AdoMet</note>
    </ligand>
</feature>
<evidence type="ECO:0000313" key="7">
    <source>
        <dbReference type="EMBL" id="HIV13466.1"/>
    </source>
</evidence>
<reference evidence="7" key="2">
    <citation type="journal article" date="2021" name="PeerJ">
        <title>Extensive microbial diversity within the chicken gut microbiome revealed by metagenomics and culture.</title>
        <authorList>
            <person name="Gilroy R."/>
            <person name="Ravi A."/>
            <person name="Getino M."/>
            <person name="Pursley I."/>
            <person name="Horton D.L."/>
            <person name="Alikhan N.F."/>
            <person name="Baker D."/>
            <person name="Gharbi K."/>
            <person name="Hall N."/>
            <person name="Watson M."/>
            <person name="Adriaenssens E.M."/>
            <person name="Foster-Nyarko E."/>
            <person name="Jarju S."/>
            <person name="Secka A."/>
            <person name="Antonio M."/>
            <person name="Oren A."/>
            <person name="Chaudhuri R.R."/>
            <person name="La Ragione R."/>
            <person name="Hildebrand F."/>
            <person name="Pallen M.J."/>
        </authorList>
    </citation>
    <scope>NUCLEOTIDE SEQUENCE</scope>
    <source>
        <strain evidence="7">ChiBcec2-4451</strain>
    </source>
</reference>
<dbReference type="GO" id="GO:0051536">
    <property type="term" value="F:iron-sulfur cluster binding"/>
    <property type="evidence" value="ECO:0007669"/>
    <property type="project" value="UniProtKB-KW"/>
</dbReference>
<evidence type="ECO:0000256" key="1">
    <source>
        <dbReference type="ARBA" id="ARBA00022691"/>
    </source>
</evidence>
<dbReference type="PIRSF" id="PIRSF004869">
    <property type="entry name" value="PflX_prd"/>
    <property type="match status" value="1"/>
</dbReference>
<reference evidence="7" key="1">
    <citation type="submission" date="2020-10" db="EMBL/GenBank/DDBJ databases">
        <authorList>
            <person name="Gilroy R."/>
        </authorList>
    </citation>
    <scope>NUCLEOTIDE SEQUENCE</scope>
    <source>
        <strain evidence="7">ChiBcec2-4451</strain>
    </source>
</reference>
<keyword evidence="4 5" id="KW-0411">Iron-sulfur</keyword>
<dbReference type="CDD" id="cd01335">
    <property type="entry name" value="Radical_SAM"/>
    <property type="match status" value="1"/>
</dbReference>
<dbReference type="Gene3D" id="3.20.20.70">
    <property type="entry name" value="Aldolase class I"/>
    <property type="match status" value="1"/>
</dbReference>
<evidence type="ECO:0000256" key="2">
    <source>
        <dbReference type="ARBA" id="ARBA00022723"/>
    </source>
</evidence>
<keyword evidence="1 5" id="KW-0949">S-adenosyl-L-methionine</keyword>
<comment type="cofactor">
    <cofactor evidence="5">
        <name>[4Fe-4S] cluster</name>
        <dbReference type="ChEBI" id="CHEBI:49883"/>
    </cofactor>
    <text evidence="5">Binds 1 [4Fe-4S] cluster. The cluster is coordinated with 3 cysteines and an exchangeable S-adenosyl-L-methionine.</text>
</comment>
<dbReference type="InterPro" id="IPR013785">
    <property type="entry name" value="Aldolase_TIM"/>
</dbReference>
<protein>
    <submittedName>
        <fullName evidence="7">Radical SAM protein</fullName>
    </submittedName>
</protein>
<dbReference type="PANTHER" id="PTHR43075:SF1">
    <property type="entry name" value="FORMATE LYASE ACTIVATING ENZYME, PUTATIVE (AFU_ORTHOLOGUE AFUA_2G15630)-RELATED"/>
    <property type="match status" value="1"/>
</dbReference>
<dbReference type="SUPFAM" id="SSF102114">
    <property type="entry name" value="Radical SAM enzymes"/>
    <property type="match status" value="1"/>
</dbReference>
<dbReference type="GO" id="GO:0003824">
    <property type="term" value="F:catalytic activity"/>
    <property type="evidence" value="ECO:0007669"/>
    <property type="project" value="InterPro"/>
</dbReference>
<dbReference type="SFLD" id="SFLDG01099">
    <property type="entry name" value="Uncharacterised_Radical_SAM_Su"/>
    <property type="match status" value="1"/>
</dbReference>
<accession>A0A9D1T6Q2</accession>
<keyword evidence="3 5" id="KW-0408">Iron</keyword>
<feature type="binding site" evidence="5">
    <location>
        <position position="66"/>
    </location>
    <ligand>
        <name>[4Fe-4S] cluster</name>
        <dbReference type="ChEBI" id="CHEBI:49883"/>
        <note>4Fe-4S-S-AdoMet</note>
    </ligand>
</feature>